<evidence type="ECO:0000259" key="2">
    <source>
        <dbReference type="Pfam" id="PF20163"/>
    </source>
</evidence>
<gene>
    <name evidence="3" type="ORF">CCHLO57077_00013622</name>
</gene>
<keyword evidence="4" id="KW-1185">Reference proteome</keyword>
<evidence type="ECO:0000313" key="3">
    <source>
        <dbReference type="EMBL" id="CAI6091285.1"/>
    </source>
</evidence>
<accession>A0AA35M691</accession>
<dbReference type="AlphaFoldDB" id="A0AA35M691"/>
<feature type="transmembrane region" description="Helical" evidence="1">
    <location>
        <begin position="520"/>
        <end position="541"/>
    </location>
</feature>
<protein>
    <recommendedName>
        <fullName evidence="2">DUF6536 domain-containing protein</fullName>
    </recommendedName>
</protein>
<feature type="domain" description="DUF6536" evidence="2">
    <location>
        <begin position="13"/>
        <end position="123"/>
    </location>
</feature>
<name>A0AA35M691_9HYPO</name>
<sequence length="657" mass="73697">MLQLRVCLPQGVGNCGDIKKLGIGIHLVINIVSTLLLGASNYCMQTISAPSRDDVDRAHAKGSWVDIGIPSLRNLRFIRKRRGFVWFCLGVNSIPLHLVYNSIFFVSANNNLYRIWYADDSFARGAPLNETFFTQAIALGNVNADKVQAQLVHGDRYQYLTNDECINAYPKTLIEDRGNVILVMDRPENCSILNEPFDLRLSEPGHSSLANCGNTSATSLYAVDNYNNNFSPETDPYITNWYYWIRSQESVYRTETENDPRSPFDTLCSDGAWKDQLGADTWKVHGIKVSTLRVSLNLIYVVIACNAVKLIIIILIATSRWINDEPLVTVGDAAASFIESPDPRTKGVCLTSARDIRNNKPFEEISQTVYHPQRRRWFSAGSRFRWTIASLLALNAVGVILGLLGYALEMLGSRFSRSDFSSLWSFGIGTINPYTLIRNWKIPTDGDLAVACTVLLTNLPQLILSFIYLILNSILTSMVAAAEWASFAHGPHQPLRVSFLRGAQKSAFFLERPYQYSIPMLVLSIVIHWLISQGFFIAQILERYLWDFDDNDRLDQEVLDKMQVTTKGAYSPISMVLTCVILVILFGSVAILGTRRLRDGMPLAGSCSLAISAACHTPGETSSLLPVKWRGSPFTRRTSRSRTLRFFQRRGRIARTG</sequence>
<keyword evidence="1" id="KW-0812">Transmembrane</keyword>
<feature type="transmembrane region" description="Helical" evidence="1">
    <location>
        <begin position="83"/>
        <end position="100"/>
    </location>
</feature>
<proteinExistence type="predicted"/>
<reference evidence="3" key="1">
    <citation type="submission" date="2023-01" db="EMBL/GenBank/DDBJ databases">
        <authorList>
            <person name="Piombo E."/>
        </authorList>
    </citation>
    <scope>NUCLEOTIDE SEQUENCE</scope>
</reference>
<keyword evidence="1" id="KW-1133">Transmembrane helix</keyword>
<dbReference type="InterPro" id="IPR046623">
    <property type="entry name" value="DUF6536"/>
</dbReference>
<evidence type="ECO:0000256" key="1">
    <source>
        <dbReference type="SAM" id="Phobius"/>
    </source>
</evidence>
<comment type="caution">
    <text evidence="3">The sequence shown here is derived from an EMBL/GenBank/DDBJ whole genome shotgun (WGS) entry which is preliminary data.</text>
</comment>
<feature type="transmembrane region" description="Helical" evidence="1">
    <location>
        <begin position="569"/>
        <end position="592"/>
    </location>
</feature>
<feature type="transmembrane region" description="Helical" evidence="1">
    <location>
        <begin position="384"/>
        <end position="408"/>
    </location>
</feature>
<feature type="transmembrane region" description="Helical" evidence="1">
    <location>
        <begin position="298"/>
        <end position="317"/>
    </location>
</feature>
<dbReference type="PANTHER" id="PTHR35395:SF1">
    <property type="entry name" value="DUF6536 DOMAIN-CONTAINING PROTEIN"/>
    <property type="match status" value="1"/>
</dbReference>
<feature type="transmembrane region" description="Helical" evidence="1">
    <location>
        <begin position="448"/>
        <end position="471"/>
    </location>
</feature>
<dbReference type="Proteomes" id="UP001160390">
    <property type="component" value="Unassembled WGS sequence"/>
</dbReference>
<dbReference type="PANTHER" id="PTHR35395">
    <property type="entry name" value="DUF6536 DOMAIN-CONTAINING PROTEIN"/>
    <property type="match status" value="1"/>
</dbReference>
<dbReference type="Pfam" id="PF20163">
    <property type="entry name" value="DUF6536"/>
    <property type="match status" value="1"/>
</dbReference>
<dbReference type="EMBL" id="CABFNP030001099">
    <property type="protein sequence ID" value="CAI6091285.1"/>
    <property type="molecule type" value="Genomic_DNA"/>
</dbReference>
<keyword evidence="1" id="KW-0472">Membrane</keyword>
<evidence type="ECO:0000313" key="4">
    <source>
        <dbReference type="Proteomes" id="UP001160390"/>
    </source>
</evidence>
<organism evidence="3 4">
    <name type="scientific">Clonostachys chloroleuca</name>
    <dbReference type="NCBI Taxonomy" id="1926264"/>
    <lineage>
        <taxon>Eukaryota</taxon>
        <taxon>Fungi</taxon>
        <taxon>Dikarya</taxon>
        <taxon>Ascomycota</taxon>
        <taxon>Pezizomycotina</taxon>
        <taxon>Sordariomycetes</taxon>
        <taxon>Hypocreomycetidae</taxon>
        <taxon>Hypocreales</taxon>
        <taxon>Bionectriaceae</taxon>
        <taxon>Clonostachys</taxon>
    </lineage>
</organism>